<evidence type="ECO:0000256" key="1">
    <source>
        <dbReference type="SAM" id="MobiDB-lite"/>
    </source>
</evidence>
<gene>
    <name evidence="2" type="ORF">GCM10010347_43380</name>
</gene>
<reference evidence="3" key="1">
    <citation type="journal article" date="2019" name="Int. J. Syst. Evol. Microbiol.">
        <title>The Global Catalogue of Microorganisms (GCM) 10K type strain sequencing project: providing services to taxonomists for standard genome sequencing and annotation.</title>
        <authorList>
            <consortium name="The Broad Institute Genomics Platform"/>
            <consortium name="The Broad Institute Genome Sequencing Center for Infectious Disease"/>
            <person name="Wu L."/>
            <person name="Ma J."/>
        </authorList>
    </citation>
    <scope>NUCLEOTIDE SEQUENCE [LARGE SCALE GENOMIC DNA]</scope>
    <source>
        <strain evidence="3">JCM 4738</strain>
    </source>
</reference>
<proteinExistence type="predicted"/>
<name>A0ABQ3EWD2_9ACTN</name>
<dbReference type="EMBL" id="BMVP01000008">
    <property type="protein sequence ID" value="GHB68520.1"/>
    <property type="molecule type" value="Genomic_DNA"/>
</dbReference>
<comment type="caution">
    <text evidence="2">The sequence shown here is derived from an EMBL/GenBank/DDBJ whole genome shotgun (WGS) entry which is preliminary data.</text>
</comment>
<sequence length="69" mass="7570">MLLPRPRLTSPRRESGADRRLSHLTNFAARLDGLAPHLADAAPWHPWEGTSRHGPAKTLRLGRTVSAAP</sequence>
<dbReference type="Proteomes" id="UP000642673">
    <property type="component" value="Unassembled WGS sequence"/>
</dbReference>
<organism evidence="2 3">
    <name type="scientific">Streptomyces cirratus</name>
    <dbReference type="NCBI Taxonomy" id="68187"/>
    <lineage>
        <taxon>Bacteria</taxon>
        <taxon>Bacillati</taxon>
        <taxon>Actinomycetota</taxon>
        <taxon>Actinomycetes</taxon>
        <taxon>Kitasatosporales</taxon>
        <taxon>Streptomycetaceae</taxon>
        <taxon>Streptomyces</taxon>
    </lineage>
</organism>
<protein>
    <submittedName>
        <fullName evidence="2">Uncharacterized protein</fullName>
    </submittedName>
</protein>
<evidence type="ECO:0000313" key="2">
    <source>
        <dbReference type="EMBL" id="GHB68520.1"/>
    </source>
</evidence>
<accession>A0ABQ3EWD2</accession>
<evidence type="ECO:0000313" key="3">
    <source>
        <dbReference type="Proteomes" id="UP000642673"/>
    </source>
</evidence>
<keyword evidence="3" id="KW-1185">Reference proteome</keyword>
<feature type="compositionally biased region" description="Basic and acidic residues" evidence="1">
    <location>
        <begin position="11"/>
        <end position="20"/>
    </location>
</feature>
<feature type="region of interest" description="Disordered" evidence="1">
    <location>
        <begin position="45"/>
        <end position="69"/>
    </location>
</feature>
<feature type="region of interest" description="Disordered" evidence="1">
    <location>
        <begin position="1"/>
        <end position="20"/>
    </location>
</feature>